<dbReference type="AlphaFoldDB" id="G7J2B9"/>
<keyword evidence="1" id="KW-1278">Translocase</keyword>
<gene>
    <name evidence="5" type="ordered locus">MTR_3g071600</name>
</gene>
<feature type="domain" description="NADH:quinone oxidoreductase/Mrp antiporter transmembrane" evidence="4">
    <location>
        <begin position="41"/>
        <end position="113"/>
    </location>
</feature>
<sequence>MGGRLAWLVKKQCRSLLGKSPPMYGGEANLASQKVVSVPSLLHEKGAYGLVRINMELFFHVHSIFFPCLMILGFIQIIYADSTSFGQRNLKKRIAYSSVSHMSFIILGVGSISDIGTSYDKLRLLYPDKMGGMAPNVKNIHDFHYLIDDFSCIVA</sequence>
<evidence type="ECO:0000259" key="4">
    <source>
        <dbReference type="Pfam" id="PF00361"/>
    </source>
</evidence>
<dbReference type="GO" id="GO:0042773">
    <property type="term" value="P:ATP synthesis coupled electron transport"/>
    <property type="evidence" value="ECO:0007669"/>
    <property type="project" value="InterPro"/>
</dbReference>
<dbReference type="HOGENOM" id="CLU_1698132_0_0_1"/>
<evidence type="ECO:0000256" key="1">
    <source>
        <dbReference type="ARBA" id="ARBA00022967"/>
    </source>
</evidence>
<feature type="transmembrane region" description="Helical" evidence="3">
    <location>
        <begin position="57"/>
        <end position="79"/>
    </location>
</feature>
<dbReference type="GO" id="GO:0008137">
    <property type="term" value="F:NADH dehydrogenase (ubiquinone) activity"/>
    <property type="evidence" value="ECO:0007669"/>
    <property type="project" value="InterPro"/>
</dbReference>
<dbReference type="STRING" id="3880.G7J2B9"/>
<dbReference type="Proteomes" id="UP000002051">
    <property type="component" value="Chromosome 3"/>
</dbReference>
<dbReference type="PaxDb" id="3880-AES71224"/>
<protein>
    <submittedName>
        <fullName evidence="5">NADH-quinone oxidoreductase protein</fullName>
    </submittedName>
</protein>
<dbReference type="InterPro" id="IPR003918">
    <property type="entry name" value="NADH_UbQ_OxRdtase"/>
</dbReference>
<name>G7J2B9_MEDTR</name>
<dbReference type="EnsemblPlants" id="AES71224">
    <property type="protein sequence ID" value="AES71224"/>
    <property type="gene ID" value="MTR_3g071600"/>
</dbReference>
<accession>G7J2B9</accession>
<dbReference type="GO" id="GO:0009536">
    <property type="term" value="C:plastid"/>
    <property type="evidence" value="ECO:0007669"/>
    <property type="project" value="UniProtKB-ARBA"/>
</dbReference>
<proteinExistence type="predicted"/>
<reference evidence="6" key="3">
    <citation type="submission" date="2015-04" db="UniProtKB">
        <authorList>
            <consortium name="EnsemblPlants"/>
        </authorList>
    </citation>
    <scope>IDENTIFICATION</scope>
    <source>
        <strain evidence="6">cv. Jemalong A17</strain>
    </source>
</reference>
<keyword evidence="7" id="KW-1185">Reference proteome</keyword>
<organism evidence="5 7">
    <name type="scientific">Medicago truncatula</name>
    <name type="common">Barrel medic</name>
    <name type="synonym">Medicago tribuloides</name>
    <dbReference type="NCBI Taxonomy" id="3880"/>
    <lineage>
        <taxon>Eukaryota</taxon>
        <taxon>Viridiplantae</taxon>
        <taxon>Streptophyta</taxon>
        <taxon>Embryophyta</taxon>
        <taxon>Tracheophyta</taxon>
        <taxon>Spermatophyta</taxon>
        <taxon>Magnoliopsida</taxon>
        <taxon>eudicotyledons</taxon>
        <taxon>Gunneridae</taxon>
        <taxon>Pentapetalae</taxon>
        <taxon>rosids</taxon>
        <taxon>fabids</taxon>
        <taxon>Fabales</taxon>
        <taxon>Fabaceae</taxon>
        <taxon>Papilionoideae</taxon>
        <taxon>50 kb inversion clade</taxon>
        <taxon>NPAAA clade</taxon>
        <taxon>Hologalegina</taxon>
        <taxon>IRL clade</taxon>
        <taxon>Trifolieae</taxon>
        <taxon>Medicago</taxon>
    </lineage>
</organism>
<dbReference type="InterPro" id="IPR001750">
    <property type="entry name" value="ND/Mrp_TM"/>
</dbReference>
<evidence type="ECO:0000313" key="7">
    <source>
        <dbReference type="Proteomes" id="UP000002051"/>
    </source>
</evidence>
<dbReference type="EMBL" id="CM001219">
    <property type="protein sequence ID" value="AES71224.1"/>
    <property type="molecule type" value="Genomic_DNA"/>
</dbReference>
<dbReference type="PANTHER" id="PTHR43507">
    <property type="entry name" value="NADH-UBIQUINONE OXIDOREDUCTASE CHAIN 4"/>
    <property type="match status" value="1"/>
</dbReference>
<keyword evidence="3" id="KW-0812">Transmembrane</keyword>
<dbReference type="GO" id="GO:0015990">
    <property type="term" value="P:electron transport coupled proton transport"/>
    <property type="evidence" value="ECO:0000318"/>
    <property type="project" value="GO_Central"/>
</dbReference>
<dbReference type="GO" id="GO:0048039">
    <property type="term" value="F:ubiquinone binding"/>
    <property type="evidence" value="ECO:0000318"/>
    <property type="project" value="GO_Central"/>
</dbReference>
<reference evidence="5 7" key="1">
    <citation type="journal article" date="2011" name="Nature">
        <title>The Medicago genome provides insight into the evolution of rhizobial symbioses.</title>
        <authorList>
            <person name="Young N.D."/>
            <person name="Debelle F."/>
            <person name="Oldroyd G.E."/>
            <person name="Geurts R."/>
            <person name="Cannon S.B."/>
            <person name="Udvardi M.K."/>
            <person name="Benedito V.A."/>
            <person name="Mayer K.F."/>
            <person name="Gouzy J."/>
            <person name="Schoof H."/>
            <person name="Van de Peer Y."/>
            <person name="Proost S."/>
            <person name="Cook D.R."/>
            <person name="Meyers B.C."/>
            <person name="Spannagl M."/>
            <person name="Cheung F."/>
            <person name="De Mita S."/>
            <person name="Krishnakumar V."/>
            <person name="Gundlach H."/>
            <person name="Zhou S."/>
            <person name="Mudge J."/>
            <person name="Bharti A.K."/>
            <person name="Murray J.D."/>
            <person name="Naoumkina M.A."/>
            <person name="Rosen B."/>
            <person name="Silverstein K.A."/>
            <person name="Tang H."/>
            <person name="Rombauts S."/>
            <person name="Zhao P.X."/>
            <person name="Zhou P."/>
            <person name="Barbe V."/>
            <person name="Bardou P."/>
            <person name="Bechner M."/>
            <person name="Bellec A."/>
            <person name="Berger A."/>
            <person name="Berges H."/>
            <person name="Bidwell S."/>
            <person name="Bisseling T."/>
            <person name="Choisne N."/>
            <person name="Couloux A."/>
            <person name="Denny R."/>
            <person name="Deshpande S."/>
            <person name="Dai X."/>
            <person name="Doyle J.J."/>
            <person name="Dudez A.M."/>
            <person name="Farmer A.D."/>
            <person name="Fouteau S."/>
            <person name="Franken C."/>
            <person name="Gibelin C."/>
            <person name="Gish J."/>
            <person name="Goldstein S."/>
            <person name="Gonzalez A.J."/>
            <person name="Green P.J."/>
            <person name="Hallab A."/>
            <person name="Hartog M."/>
            <person name="Hua A."/>
            <person name="Humphray S.J."/>
            <person name="Jeong D.H."/>
            <person name="Jing Y."/>
            <person name="Jocker A."/>
            <person name="Kenton S.M."/>
            <person name="Kim D.J."/>
            <person name="Klee K."/>
            <person name="Lai H."/>
            <person name="Lang C."/>
            <person name="Lin S."/>
            <person name="Macmil S.L."/>
            <person name="Magdelenat G."/>
            <person name="Matthews L."/>
            <person name="McCorrison J."/>
            <person name="Monaghan E.L."/>
            <person name="Mun J.H."/>
            <person name="Najar F.Z."/>
            <person name="Nicholson C."/>
            <person name="Noirot C."/>
            <person name="O'Bleness M."/>
            <person name="Paule C.R."/>
            <person name="Poulain J."/>
            <person name="Prion F."/>
            <person name="Qin B."/>
            <person name="Qu C."/>
            <person name="Retzel E.F."/>
            <person name="Riddle C."/>
            <person name="Sallet E."/>
            <person name="Samain S."/>
            <person name="Samson N."/>
            <person name="Sanders I."/>
            <person name="Saurat O."/>
            <person name="Scarpelli C."/>
            <person name="Schiex T."/>
            <person name="Segurens B."/>
            <person name="Severin A.J."/>
            <person name="Sherrier D.J."/>
            <person name="Shi R."/>
            <person name="Sims S."/>
            <person name="Singer S.R."/>
            <person name="Sinharoy S."/>
            <person name="Sterck L."/>
            <person name="Viollet A."/>
            <person name="Wang B.B."/>
            <person name="Wang K."/>
            <person name="Wang M."/>
            <person name="Wang X."/>
            <person name="Warfsmann J."/>
            <person name="Weissenbach J."/>
            <person name="White D.D."/>
            <person name="White J.D."/>
            <person name="Wiley G.B."/>
            <person name="Wincker P."/>
            <person name="Xing Y."/>
            <person name="Yang L."/>
            <person name="Yao Z."/>
            <person name="Ying F."/>
            <person name="Zhai J."/>
            <person name="Zhou L."/>
            <person name="Zuber A."/>
            <person name="Denarie J."/>
            <person name="Dixon R.A."/>
            <person name="May G.D."/>
            <person name="Schwartz D.C."/>
            <person name="Rogers J."/>
            <person name="Quetier F."/>
            <person name="Town C.D."/>
            <person name="Roe B.A."/>
        </authorList>
    </citation>
    <scope>NUCLEOTIDE SEQUENCE [LARGE SCALE GENOMIC DNA]</scope>
    <source>
        <strain evidence="5">A17</strain>
        <strain evidence="6 7">cv. Jemalong A17</strain>
    </source>
</reference>
<dbReference type="eggNOG" id="KOG4845">
    <property type="taxonomic scope" value="Eukaryota"/>
</dbReference>
<feature type="transmembrane region" description="Helical" evidence="3">
    <location>
        <begin position="99"/>
        <end position="119"/>
    </location>
</feature>
<evidence type="ECO:0000256" key="2">
    <source>
        <dbReference type="ARBA" id="ARBA00023027"/>
    </source>
</evidence>
<evidence type="ECO:0000313" key="6">
    <source>
        <dbReference type="EnsemblPlants" id="AES71224"/>
    </source>
</evidence>
<dbReference type="GO" id="GO:0009060">
    <property type="term" value="P:aerobic respiration"/>
    <property type="evidence" value="ECO:0000318"/>
    <property type="project" value="GO_Central"/>
</dbReference>
<keyword evidence="2" id="KW-0520">NAD</keyword>
<dbReference type="Pfam" id="PF00361">
    <property type="entry name" value="Proton_antipo_M"/>
    <property type="match status" value="1"/>
</dbReference>
<keyword evidence="3" id="KW-1133">Transmembrane helix</keyword>
<reference evidence="5 7" key="2">
    <citation type="journal article" date="2014" name="BMC Genomics">
        <title>An improved genome release (version Mt4.0) for the model legume Medicago truncatula.</title>
        <authorList>
            <person name="Tang H."/>
            <person name="Krishnakumar V."/>
            <person name="Bidwell S."/>
            <person name="Rosen B."/>
            <person name="Chan A."/>
            <person name="Zhou S."/>
            <person name="Gentzbittel L."/>
            <person name="Childs K.L."/>
            <person name="Yandell M."/>
            <person name="Gundlach H."/>
            <person name="Mayer K.F."/>
            <person name="Schwartz D.C."/>
            <person name="Town C.D."/>
        </authorList>
    </citation>
    <scope>GENOME REANNOTATION</scope>
    <source>
        <strain evidence="6 7">cv. Jemalong A17</strain>
    </source>
</reference>
<keyword evidence="3" id="KW-0472">Membrane</keyword>
<evidence type="ECO:0000313" key="5">
    <source>
        <dbReference type="EMBL" id="AES71224.1"/>
    </source>
</evidence>
<dbReference type="PANTHER" id="PTHR43507:SF21">
    <property type="entry name" value="NAD(P)H-QUINONE OXIDOREDUCTASE CHAIN 4, CHLOROPLASTIC"/>
    <property type="match status" value="1"/>
</dbReference>
<evidence type="ECO:0000256" key="3">
    <source>
        <dbReference type="SAM" id="Phobius"/>
    </source>
</evidence>